<evidence type="ECO:0000259" key="1">
    <source>
        <dbReference type="SMART" id="SM00901"/>
    </source>
</evidence>
<organism evidence="2 3">
    <name type="scientific">Anaerostipes butyraticus</name>
    <dbReference type="NCBI Taxonomy" id="645466"/>
    <lineage>
        <taxon>Bacteria</taxon>
        <taxon>Bacillati</taxon>
        <taxon>Bacillota</taxon>
        <taxon>Clostridia</taxon>
        <taxon>Lachnospirales</taxon>
        <taxon>Lachnospiraceae</taxon>
        <taxon>Anaerostipes</taxon>
    </lineage>
</organism>
<accession>A0A916VEE7</accession>
<dbReference type="SMART" id="SM00901">
    <property type="entry name" value="FRG"/>
    <property type="match status" value="1"/>
</dbReference>
<feature type="domain" description="FRG" evidence="1">
    <location>
        <begin position="53"/>
        <end position="145"/>
    </location>
</feature>
<reference evidence="2" key="1">
    <citation type="submission" date="2020-06" db="EMBL/GenBank/DDBJ databases">
        <title>Characterization of fructooligosaccharide metabolism and fructooligosaccharide-degrading enzymes in human commensal butyrate producers.</title>
        <authorList>
            <person name="Tanno H."/>
            <person name="Fujii T."/>
            <person name="Hirano K."/>
            <person name="Maeno S."/>
            <person name="Tonozuka T."/>
            <person name="Sakamoto M."/>
            <person name="Ohkuma M."/>
            <person name="Tochio T."/>
            <person name="Endo A."/>
        </authorList>
    </citation>
    <scope>NUCLEOTIDE SEQUENCE</scope>
    <source>
        <strain evidence="2">JCM 17466</strain>
    </source>
</reference>
<dbReference type="EMBL" id="BLYI01000078">
    <property type="protein sequence ID" value="GFO86830.1"/>
    <property type="molecule type" value="Genomic_DNA"/>
</dbReference>
<sequence>MYYIIDNFEKKTPSNIAVETVKLACGSSINVYLIETVHDLTQFIGFGKYKNNKIGNVYFRGQTSLYNGSMIPSLYRGKTRLDSITWKYNERINAAIKGKRIFRQYNRAVFEPLIQHYGVRTPYIDLVDNVWVALWFALHQAKAVSINTHEYVYYYDSKEEYAYIILMVSDAREETKQFGVYKGTDTTLVDLRKATPSYFLRPHAQHAYMIKKNVEFPGDCSDLIVGIAKIPTSIGFKWLGSNEFLSLSSLFPAAYFDYGYRILLKNYPEEENAGVVNQYGSIQILTD</sequence>
<dbReference type="InterPro" id="IPR014966">
    <property type="entry name" value="FRG-dom"/>
</dbReference>
<dbReference type="Proteomes" id="UP000613208">
    <property type="component" value="Unassembled WGS sequence"/>
</dbReference>
<evidence type="ECO:0000313" key="2">
    <source>
        <dbReference type="EMBL" id="GFO86830.1"/>
    </source>
</evidence>
<protein>
    <recommendedName>
        <fullName evidence="1">FRG domain-containing protein</fullName>
    </recommendedName>
</protein>
<name>A0A916VEE7_9FIRM</name>
<gene>
    <name evidence="2" type="ORF">ANBU17_31770</name>
</gene>
<comment type="caution">
    <text evidence="2">The sequence shown here is derived from an EMBL/GenBank/DDBJ whole genome shotgun (WGS) entry which is preliminary data.</text>
</comment>
<keyword evidence="3" id="KW-1185">Reference proteome</keyword>
<dbReference type="AlphaFoldDB" id="A0A916VEE7"/>
<dbReference type="RefSeq" id="WP_201312471.1">
    <property type="nucleotide sequence ID" value="NZ_BLYI01000078.1"/>
</dbReference>
<evidence type="ECO:0000313" key="3">
    <source>
        <dbReference type="Proteomes" id="UP000613208"/>
    </source>
</evidence>
<dbReference type="Pfam" id="PF08867">
    <property type="entry name" value="FRG"/>
    <property type="match status" value="1"/>
</dbReference>
<proteinExistence type="predicted"/>